<keyword evidence="7" id="KW-0347">Helicase</keyword>
<evidence type="ECO:0000313" key="14">
    <source>
        <dbReference type="Proteomes" id="UP000604046"/>
    </source>
</evidence>
<dbReference type="OrthoDB" id="154395at2759"/>
<keyword evidence="3" id="KW-0677">Repeat</keyword>
<dbReference type="InterPro" id="IPR002867">
    <property type="entry name" value="IBR_dom"/>
</dbReference>
<evidence type="ECO:0000256" key="9">
    <source>
        <dbReference type="PROSITE-ProRule" id="PRU00175"/>
    </source>
</evidence>
<dbReference type="GO" id="GO:0016740">
    <property type="term" value="F:transferase activity"/>
    <property type="evidence" value="ECO:0007669"/>
    <property type="project" value="UniProtKB-KW"/>
</dbReference>
<dbReference type="Pfam" id="PF00271">
    <property type="entry name" value="Helicase_C"/>
    <property type="match status" value="1"/>
</dbReference>
<evidence type="ECO:0000256" key="4">
    <source>
        <dbReference type="ARBA" id="ARBA00022771"/>
    </source>
</evidence>
<dbReference type="PROSITE" id="PS50089">
    <property type="entry name" value="ZF_RING_2"/>
    <property type="match status" value="1"/>
</dbReference>
<evidence type="ECO:0000259" key="11">
    <source>
        <dbReference type="PROSITE" id="PS51194"/>
    </source>
</evidence>
<sequence length="1242" mass="139058">MQVCWNTDAAKAIPKSDHITTTLKCQDPDEQAPVFQKLTNGKRKTLGAQRIIFATNVAETSVTIDGVRLVVDSGLEKQAVFDAKRNLSSLEEVPISKSSAKQRRGRAGRTAPGVCVRLYSEEDFEVRRTTQLPEVLSKPVSLTLLTLLRMGLDPMSFRWLEAPDKEAEATAWRSLLFLDACDQSRRALTKFGRFAAELQIDPLWAKILFTGYSHNQLRSAAELVGVLSVLGTLQRPARDEESRRQLNEAQADLFCPEGDVVTSYKAFRRWLALRDATAPAGEDEGAGEGEARKANRQQAQEFCRARWLRPKAFEMARTTAIDMFKQSCESLRVEDPESLKLAASATDQDLLRLILAGCFLNIGVQCRGSGSAQSALYQLIQSHGSGGATIVAAPFPGSSLVRAGGAPPRYVCYTHIMQTSRTFLHGVTLLSAQSDAELVNILVEHSPSFASEVAEALPKITSQQIQVPHFSSRMLMGTRARQFRLDVQDRFACTFFADLKQGLISCWCQPDRARDTERYLVSHREKLLQEDLNEVEEDTLGGQTRPVYGRGGALVDILFPGEILSVNVIGLPGTTPEADVRRSFERYGPVRAVSTSTMASSGDLFCQATYVDKTTAKRALESYGQQCRDLVKVVPGKVQQGQNSSAEMGFLTLTWDCPETMRNSEDADLNVIMADLRRFVPLVDTDPEMQTFFRQKPRGNSVQQQAGLKVIYPGGLEQLQRAYQAMPRLLQAWEPPAYLAGLGQIVQSMRCQLTYQAVVSVHKAVADHFRIACPDGAACRYSDCPKWHEGRRQMPCKYGDACTRWHGANACKFLHSYAWHQRPAPQGPENALQLAFKRCQERGIRITVITKGQTTSFRLQHDRIEQVQRSREEFLQAVACDIFVHPQKDLLFTKPGVSRMMAKLNDKSIPGYLHWDKKTRSVRIFGQEEDKSRTKRILGELLKELQPFERRSFMLDRAKTNDWGRELEQAVKGLGLEHYNLNRKGCILDVWVRPEDAREVQALTGMLSSQGWERRVPPIVAEGTCCLCMCDFDDDTWQFQACRHRFCTACIRNALSDPDGAHFPIACPFTDQAGRCNSHLVWKDLVGVVNSDVLARIKNIALDTYLRERPHEAMYCPAPACNHILRPPSAQTGDESKEGGRVVFCELCAATYCVACSEVEKSPVPQHVGYTCEERRRLGNPDIKKHREFISDILTLKCPRCRHALYDYDGCAAVKCTCGCGFCAKCFKDRLFPLPQGMLVSD</sequence>
<evidence type="ECO:0000256" key="5">
    <source>
        <dbReference type="ARBA" id="ARBA00022786"/>
    </source>
</evidence>
<keyword evidence="7" id="KW-0547">Nucleotide-binding</keyword>
<dbReference type="SUPFAM" id="SSF52540">
    <property type="entry name" value="P-loop containing nucleoside triphosphate hydrolases"/>
    <property type="match status" value="1"/>
</dbReference>
<dbReference type="Gene3D" id="1.20.120.1080">
    <property type="match status" value="1"/>
</dbReference>
<protein>
    <submittedName>
        <fullName evidence="13">PRP22 protein</fullName>
    </submittedName>
</protein>
<dbReference type="InterPro" id="IPR001650">
    <property type="entry name" value="Helicase_C-like"/>
</dbReference>
<keyword evidence="6" id="KW-0378">Hydrolase</keyword>
<organism evidence="13 14">
    <name type="scientific">Symbiodinium natans</name>
    <dbReference type="NCBI Taxonomy" id="878477"/>
    <lineage>
        <taxon>Eukaryota</taxon>
        <taxon>Sar</taxon>
        <taxon>Alveolata</taxon>
        <taxon>Dinophyceae</taxon>
        <taxon>Suessiales</taxon>
        <taxon>Symbiodiniaceae</taxon>
        <taxon>Symbiodinium</taxon>
    </lineage>
</organism>
<keyword evidence="4 9" id="KW-0863">Zinc-finger</keyword>
<keyword evidence="14" id="KW-1185">Reference proteome</keyword>
<dbReference type="SMART" id="SM00647">
    <property type="entry name" value="IBR"/>
    <property type="match status" value="1"/>
</dbReference>
<dbReference type="InterPro" id="IPR044066">
    <property type="entry name" value="TRIAD_supradom"/>
</dbReference>
<evidence type="ECO:0000259" key="10">
    <source>
        <dbReference type="PROSITE" id="PS50089"/>
    </source>
</evidence>
<dbReference type="SUPFAM" id="SSF54928">
    <property type="entry name" value="RNA-binding domain, RBD"/>
    <property type="match status" value="1"/>
</dbReference>
<dbReference type="Gene3D" id="3.40.50.300">
    <property type="entry name" value="P-loop containing nucleotide triphosphate hydrolases"/>
    <property type="match status" value="1"/>
</dbReference>
<dbReference type="GO" id="GO:0004386">
    <property type="term" value="F:helicase activity"/>
    <property type="evidence" value="ECO:0007669"/>
    <property type="project" value="UniProtKB-KW"/>
</dbReference>
<dbReference type="InterPro" id="IPR035979">
    <property type="entry name" value="RBD_domain_sf"/>
</dbReference>
<keyword evidence="7" id="KW-0067">ATP-binding</keyword>
<gene>
    <name evidence="13" type="primary">PRP22</name>
    <name evidence="13" type="ORF">SNAT2548_LOCUS20820</name>
</gene>
<dbReference type="InterPro" id="IPR007502">
    <property type="entry name" value="Helicase-assoc_dom"/>
</dbReference>
<name>A0A812QIZ6_9DINO</name>
<keyword evidence="2" id="KW-0479">Metal-binding</keyword>
<evidence type="ECO:0000256" key="2">
    <source>
        <dbReference type="ARBA" id="ARBA00022723"/>
    </source>
</evidence>
<dbReference type="SMART" id="SM00847">
    <property type="entry name" value="HA2"/>
    <property type="match status" value="1"/>
</dbReference>
<dbReference type="GO" id="GO:0008270">
    <property type="term" value="F:zinc ion binding"/>
    <property type="evidence" value="ECO:0007669"/>
    <property type="project" value="UniProtKB-KW"/>
</dbReference>
<keyword evidence="8" id="KW-0862">Zinc</keyword>
<dbReference type="InterPro" id="IPR017907">
    <property type="entry name" value="Znf_RING_CS"/>
</dbReference>
<evidence type="ECO:0000256" key="7">
    <source>
        <dbReference type="ARBA" id="ARBA00022806"/>
    </source>
</evidence>
<reference evidence="13" key="1">
    <citation type="submission" date="2021-02" db="EMBL/GenBank/DDBJ databases">
        <authorList>
            <person name="Dougan E. K."/>
            <person name="Rhodes N."/>
            <person name="Thang M."/>
            <person name="Chan C."/>
        </authorList>
    </citation>
    <scope>NUCLEOTIDE SEQUENCE</scope>
</reference>
<dbReference type="InterPro" id="IPR013083">
    <property type="entry name" value="Znf_RING/FYVE/PHD"/>
</dbReference>
<dbReference type="EMBL" id="CAJNDS010002224">
    <property type="protein sequence ID" value="CAE7381392.1"/>
    <property type="molecule type" value="Genomic_DNA"/>
</dbReference>
<proteinExistence type="predicted"/>
<dbReference type="GO" id="GO:0003723">
    <property type="term" value="F:RNA binding"/>
    <property type="evidence" value="ECO:0007669"/>
    <property type="project" value="TreeGrafter"/>
</dbReference>
<evidence type="ECO:0000256" key="6">
    <source>
        <dbReference type="ARBA" id="ARBA00022801"/>
    </source>
</evidence>
<dbReference type="InterPro" id="IPR027417">
    <property type="entry name" value="P-loop_NTPase"/>
</dbReference>
<keyword evidence="5" id="KW-0833">Ubl conjugation pathway</keyword>
<dbReference type="PANTHER" id="PTHR18934">
    <property type="entry name" value="ATP-DEPENDENT RNA HELICASE"/>
    <property type="match status" value="1"/>
</dbReference>
<evidence type="ECO:0000256" key="8">
    <source>
        <dbReference type="ARBA" id="ARBA00022833"/>
    </source>
</evidence>
<feature type="domain" description="RING-type" evidence="10">
    <location>
        <begin position="1025"/>
        <end position="1068"/>
    </location>
</feature>
<dbReference type="PROSITE" id="PS00518">
    <property type="entry name" value="ZF_RING_1"/>
    <property type="match status" value="1"/>
</dbReference>
<keyword evidence="1" id="KW-0808">Transferase</keyword>
<dbReference type="Proteomes" id="UP000604046">
    <property type="component" value="Unassembled WGS sequence"/>
</dbReference>
<accession>A0A812QIZ6</accession>
<comment type="caution">
    <text evidence="13">The sequence shown here is derived from an EMBL/GenBank/DDBJ whole genome shotgun (WGS) entry which is preliminary data.</text>
</comment>
<dbReference type="CDD" id="cd20335">
    <property type="entry name" value="BRcat_RBR"/>
    <property type="match status" value="1"/>
</dbReference>
<dbReference type="PROSITE" id="PS51194">
    <property type="entry name" value="HELICASE_CTER"/>
    <property type="match status" value="1"/>
</dbReference>
<dbReference type="SMART" id="SM00490">
    <property type="entry name" value="HELICc"/>
    <property type="match status" value="1"/>
</dbReference>
<dbReference type="GO" id="GO:0016787">
    <property type="term" value="F:hydrolase activity"/>
    <property type="evidence" value="ECO:0007669"/>
    <property type="project" value="UniProtKB-KW"/>
</dbReference>
<evidence type="ECO:0000313" key="13">
    <source>
        <dbReference type="EMBL" id="CAE7381392.1"/>
    </source>
</evidence>
<dbReference type="PROSITE" id="PS51873">
    <property type="entry name" value="TRIAD"/>
    <property type="match status" value="1"/>
</dbReference>
<evidence type="ECO:0000256" key="3">
    <source>
        <dbReference type="ARBA" id="ARBA00022737"/>
    </source>
</evidence>
<dbReference type="Gene3D" id="3.30.40.10">
    <property type="entry name" value="Zinc/RING finger domain, C3HC4 (zinc finger)"/>
    <property type="match status" value="1"/>
</dbReference>
<dbReference type="SUPFAM" id="SSF57850">
    <property type="entry name" value="RING/U-box"/>
    <property type="match status" value="2"/>
</dbReference>
<dbReference type="AlphaFoldDB" id="A0A812QIZ6"/>
<feature type="domain" description="Helicase C-terminal" evidence="11">
    <location>
        <begin position="1"/>
        <end position="151"/>
    </location>
</feature>
<dbReference type="PANTHER" id="PTHR18934:SF221">
    <property type="entry name" value="ATP-DEPENDENT RNA HELICASE DHX34-RELATED"/>
    <property type="match status" value="1"/>
</dbReference>
<dbReference type="InterPro" id="IPR001841">
    <property type="entry name" value="Znf_RING"/>
</dbReference>
<dbReference type="CDD" id="cd18791">
    <property type="entry name" value="SF2_C_RHA"/>
    <property type="match status" value="1"/>
</dbReference>
<evidence type="ECO:0000256" key="1">
    <source>
        <dbReference type="ARBA" id="ARBA00022679"/>
    </source>
</evidence>
<evidence type="ECO:0000259" key="12">
    <source>
        <dbReference type="PROSITE" id="PS51873"/>
    </source>
</evidence>
<feature type="domain" description="RING-type" evidence="12">
    <location>
        <begin position="1021"/>
        <end position="1242"/>
    </location>
</feature>